<reference evidence="2 3" key="1">
    <citation type="journal article" date="2023" name="Plants (Basel)">
        <title>Bridging the Gap: Combining Genomics and Transcriptomics Approaches to Understand Stylosanthes scabra, an Orphan Legume from the Brazilian Caatinga.</title>
        <authorList>
            <person name="Ferreira-Neto J.R.C."/>
            <person name="da Silva M.D."/>
            <person name="Binneck E."/>
            <person name="de Melo N.F."/>
            <person name="da Silva R.H."/>
            <person name="de Melo A.L.T.M."/>
            <person name="Pandolfi V."/>
            <person name="Bustamante F.O."/>
            <person name="Brasileiro-Vidal A.C."/>
            <person name="Benko-Iseppon A.M."/>
        </authorList>
    </citation>
    <scope>NUCLEOTIDE SEQUENCE [LARGE SCALE GENOMIC DNA]</scope>
    <source>
        <tissue evidence="2">Leaves</tissue>
    </source>
</reference>
<proteinExistence type="predicted"/>
<keyword evidence="1" id="KW-1133">Transmembrane helix</keyword>
<keyword evidence="3" id="KW-1185">Reference proteome</keyword>
<dbReference type="Proteomes" id="UP001341840">
    <property type="component" value="Unassembled WGS sequence"/>
</dbReference>
<evidence type="ECO:0000313" key="3">
    <source>
        <dbReference type="Proteomes" id="UP001341840"/>
    </source>
</evidence>
<comment type="caution">
    <text evidence="2">The sequence shown here is derived from an EMBL/GenBank/DDBJ whole genome shotgun (WGS) entry which is preliminary data.</text>
</comment>
<keyword evidence="1" id="KW-0472">Membrane</keyword>
<dbReference type="EMBL" id="JASCZI010272511">
    <property type="protein sequence ID" value="MED6222537.1"/>
    <property type="molecule type" value="Genomic_DNA"/>
</dbReference>
<name>A0ABU6ZKS1_9FABA</name>
<gene>
    <name evidence="2" type="ORF">PIB30_065376</name>
</gene>
<evidence type="ECO:0000256" key="1">
    <source>
        <dbReference type="SAM" id="Phobius"/>
    </source>
</evidence>
<protein>
    <submittedName>
        <fullName evidence="2">Uncharacterized protein</fullName>
    </submittedName>
</protein>
<keyword evidence="1" id="KW-0812">Transmembrane</keyword>
<organism evidence="2 3">
    <name type="scientific">Stylosanthes scabra</name>
    <dbReference type="NCBI Taxonomy" id="79078"/>
    <lineage>
        <taxon>Eukaryota</taxon>
        <taxon>Viridiplantae</taxon>
        <taxon>Streptophyta</taxon>
        <taxon>Embryophyta</taxon>
        <taxon>Tracheophyta</taxon>
        <taxon>Spermatophyta</taxon>
        <taxon>Magnoliopsida</taxon>
        <taxon>eudicotyledons</taxon>
        <taxon>Gunneridae</taxon>
        <taxon>Pentapetalae</taxon>
        <taxon>rosids</taxon>
        <taxon>fabids</taxon>
        <taxon>Fabales</taxon>
        <taxon>Fabaceae</taxon>
        <taxon>Papilionoideae</taxon>
        <taxon>50 kb inversion clade</taxon>
        <taxon>dalbergioids sensu lato</taxon>
        <taxon>Dalbergieae</taxon>
        <taxon>Pterocarpus clade</taxon>
        <taxon>Stylosanthes</taxon>
    </lineage>
</organism>
<accession>A0ABU6ZKS1</accession>
<evidence type="ECO:0000313" key="2">
    <source>
        <dbReference type="EMBL" id="MED6222537.1"/>
    </source>
</evidence>
<sequence>MLISNWIQHFYWCLLTILNRWIGIVILCLGVAMDDLLAEYKIFSDLEVWLRHSNLMFWFNYSSLFFYVAFLSHNCSLVQARSCLLFCWCLEEEFYLCIYSTMRILLTLAFSENSPLRNYCSYSQEI</sequence>
<feature type="transmembrane region" description="Helical" evidence="1">
    <location>
        <begin position="53"/>
        <end position="71"/>
    </location>
</feature>
<feature type="transmembrane region" description="Helical" evidence="1">
    <location>
        <begin position="12"/>
        <end position="33"/>
    </location>
</feature>